<protein>
    <submittedName>
        <fullName evidence="1">Uncharacterized protein</fullName>
    </submittedName>
</protein>
<dbReference type="OrthoDB" id="6638146at2"/>
<dbReference type="STRING" id="1458275.AZ34_11965"/>
<evidence type="ECO:0000313" key="2">
    <source>
        <dbReference type="Proteomes" id="UP000023268"/>
    </source>
</evidence>
<accession>A0A016XM29</accession>
<dbReference type="EMBL" id="JEMG01000001">
    <property type="protein sequence ID" value="EYC52896.1"/>
    <property type="molecule type" value="Genomic_DNA"/>
</dbReference>
<reference evidence="1 2" key="1">
    <citation type="submission" date="2014-02" db="EMBL/GenBank/DDBJ databases">
        <title>Draft Genome of Hylemonella gracilis isolated from the Niagara River.</title>
        <authorList>
            <person name="Pawlowski D.R."/>
            <person name="Koudelka G.B."/>
        </authorList>
    </citation>
    <scope>NUCLEOTIDE SEQUENCE [LARGE SCALE GENOMIC DNA]</scope>
    <source>
        <strain evidence="1 2">Niagara R</strain>
    </source>
</reference>
<dbReference type="RefSeq" id="WP_035608235.1">
    <property type="nucleotide sequence ID" value="NZ_JEMG01000001.1"/>
</dbReference>
<proteinExistence type="predicted"/>
<evidence type="ECO:0000313" key="1">
    <source>
        <dbReference type="EMBL" id="EYC52896.1"/>
    </source>
</evidence>
<sequence>MEKEQIEAITGWTAGIQACITHLAHVVAHKSGATIEEMAASFEATAATLEPQARNAVVIKAVLHQTAAGIRGNGAGPEWTALMERLRQK</sequence>
<dbReference type="AlphaFoldDB" id="A0A016XM29"/>
<gene>
    <name evidence="1" type="ORF">AZ34_11965</name>
</gene>
<dbReference type="PROSITE" id="PS51257">
    <property type="entry name" value="PROKAR_LIPOPROTEIN"/>
    <property type="match status" value="1"/>
</dbReference>
<organism evidence="1 2">
    <name type="scientific">Hylemonella gracilis str. Niagara R</name>
    <dbReference type="NCBI Taxonomy" id="1458275"/>
    <lineage>
        <taxon>Bacteria</taxon>
        <taxon>Pseudomonadati</taxon>
        <taxon>Pseudomonadota</taxon>
        <taxon>Betaproteobacteria</taxon>
        <taxon>Burkholderiales</taxon>
        <taxon>Comamonadaceae</taxon>
        <taxon>Hylemonella</taxon>
    </lineage>
</organism>
<dbReference type="Proteomes" id="UP000023268">
    <property type="component" value="Unassembled WGS sequence"/>
</dbReference>
<comment type="caution">
    <text evidence="1">The sequence shown here is derived from an EMBL/GenBank/DDBJ whole genome shotgun (WGS) entry which is preliminary data.</text>
</comment>
<name>A0A016XM29_9BURK</name>